<comment type="cofactor">
    <cofactor evidence="2">
        <name>thiamine diphosphate</name>
        <dbReference type="ChEBI" id="CHEBI:58937"/>
    </cofactor>
</comment>
<dbReference type="STRING" id="565033.GACE_0686"/>
<dbReference type="GO" id="GO:0045333">
    <property type="term" value="P:cellular respiration"/>
    <property type="evidence" value="ECO:0007669"/>
    <property type="project" value="UniProtKB-ARBA"/>
</dbReference>
<dbReference type="HOGENOM" id="CLU_048564_0_0_2"/>
<evidence type="ECO:0000256" key="4">
    <source>
        <dbReference type="ARBA" id="ARBA00022723"/>
    </source>
</evidence>
<dbReference type="GO" id="GO:0016625">
    <property type="term" value="F:oxidoreductase activity, acting on the aldehyde or oxo group of donors, iron-sulfur protein as acceptor"/>
    <property type="evidence" value="ECO:0007669"/>
    <property type="project" value="UniProtKB-ARBA"/>
</dbReference>
<evidence type="ECO:0000256" key="7">
    <source>
        <dbReference type="ARBA" id="ARBA00023004"/>
    </source>
</evidence>
<keyword evidence="6" id="KW-0560">Oxidoreductase</keyword>
<reference evidence="12 13" key="1">
    <citation type="journal article" date="2015" name="Appl. Environ. Microbiol.">
        <title>The Geoglobus acetivorans genome: Fe(III) reduction, acetate utilization, autotrophic growth, and degradation of aromatic compounds in a hyperthermophilic archaeon.</title>
        <authorList>
            <person name="Mardanov A.V."/>
            <person name="Slododkina G.B."/>
            <person name="Slobodkin A.I."/>
            <person name="Beletsky A.V."/>
            <person name="Gavrilov S.N."/>
            <person name="Kublanov I.V."/>
            <person name="Bonch-Osmolovskaya E.A."/>
            <person name="Skryabin K.G."/>
            <person name="Ravin N.V."/>
        </authorList>
    </citation>
    <scope>NUCLEOTIDE SEQUENCE [LARGE SCALE GENOMIC DNA]</scope>
    <source>
        <strain evidence="12 13">SBH6</strain>
    </source>
</reference>
<feature type="domain" description="Thiamine pyrophosphate enzyme TPP-binding" evidence="10">
    <location>
        <begin position="42"/>
        <end position="190"/>
    </location>
</feature>
<dbReference type="GO" id="GO:0030976">
    <property type="term" value="F:thiamine pyrophosphate binding"/>
    <property type="evidence" value="ECO:0007669"/>
    <property type="project" value="InterPro"/>
</dbReference>
<evidence type="ECO:0000256" key="2">
    <source>
        <dbReference type="ARBA" id="ARBA00001964"/>
    </source>
</evidence>
<evidence type="ECO:0000256" key="6">
    <source>
        <dbReference type="ARBA" id="ARBA00023002"/>
    </source>
</evidence>
<comment type="cofactor">
    <cofactor evidence="3">
        <name>[4Fe-4S] cluster</name>
        <dbReference type="ChEBI" id="CHEBI:49883"/>
    </cofactor>
</comment>
<dbReference type="eggNOG" id="arCOG01599">
    <property type="taxonomic scope" value="Archaea"/>
</dbReference>
<keyword evidence="4" id="KW-0479">Metal-binding</keyword>
<protein>
    <submittedName>
        <fullName evidence="12">2-oxoacid ferredoxin oxidoreductase, subunit beta</fullName>
    </submittedName>
</protein>
<dbReference type="InterPro" id="IPR011896">
    <property type="entry name" value="OFOB"/>
</dbReference>
<keyword evidence="9" id="KW-0786">Thiamine pyrophosphate</keyword>
<evidence type="ECO:0000256" key="5">
    <source>
        <dbReference type="ARBA" id="ARBA00022842"/>
    </source>
</evidence>
<gene>
    <name evidence="12" type="ORF">GACE_0686</name>
</gene>
<dbReference type="InterPro" id="IPR029061">
    <property type="entry name" value="THDP-binding"/>
</dbReference>
<dbReference type="PANTHER" id="PTHR48084">
    <property type="entry name" value="2-OXOGLUTARATE OXIDOREDUCTASE SUBUNIT KORB-RELATED"/>
    <property type="match status" value="1"/>
</dbReference>
<dbReference type="Gene3D" id="3.40.50.970">
    <property type="match status" value="1"/>
</dbReference>
<evidence type="ECO:0000256" key="1">
    <source>
        <dbReference type="ARBA" id="ARBA00001946"/>
    </source>
</evidence>
<dbReference type="GO" id="GO:0044272">
    <property type="term" value="P:sulfur compound biosynthetic process"/>
    <property type="evidence" value="ECO:0007669"/>
    <property type="project" value="UniProtKB-ARBA"/>
</dbReference>
<dbReference type="GO" id="GO:0006082">
    <property type="term" value="P:organic acid metabolic process"/>
    <property type="evidence" value="ECO:0007669"/>
    <property type="project" value="UniProtKB-ARBA"/>
</dbReference>
<evidence type="ECO:0000259" key="10">
    <source>
        <dbReference type="Pfam" id="PF02775"/>
    </source>
</evidence>
<evidence type="ECO:0000259" key="11">
    <source>
        <dbReference type="Pfam" id="PF12367"/>
    </source>
</evidence>
<comment type="cofactor">
    <cofactor evidence="1">
        <name>Mg(2+)</name>
        <dbReference type="ChEBI" id="CHEBI:18420"/>
    </cofactor>
</comment>
<dbReference type="GO" id="GO:0051536">
    <property type="term" value="F:iron-sulfur cluster binding"/>
    <property type="evidence" value="ECO:0007669"/>
    <property type="project" value="UniProtKB-KW"/>
</dbReference>
<evidence type="ECO:0000256" key="9">
    <source>
        <dbReference type="ARBA" id="ARBA00023052"/>
    </source>
</evidence>
<keyword evidence="7" id="KW-0408">Iron</keyword>
<dbReference type="Pfam" id="PF12367">
    <property type="entry name" value="PFO_beta_C"/>
    <property type="match status" value="1"/>
</dbReference>
<dbReference type="NCBIfam" id="TIGR02177">
    <property type="entry name" value="PorB_KorB"/>
    <property type="match status" value="1"/>
</dbReference>
<dbReference type="InterPro" id="IPR011766">
    <property type="entry name" value="TPP_enzyme_TPP-bd"/>
</dbReference>
<proteinExistence type="predicted"/>
<dbReference type="GO" id="GO:0046872">
    <property type="term" value="F:metal ion binding"/>
    <property type="evidence" value="ECO:0007669"/>
    <property type="project" value="UniProtKB-KW"/>
</dbReference>
<accession>A0A0A7GFL8</accession>
<dbReference type="KEGG" id="gac:GACE_0686"/>
<dbReference type="InterPro" id="IPR051457">
    <property type="entry name" value="2-oxoacid:Fd_oxidoreductase"/>
</dbReference>
<dbReference type="AlphaFoldDB" id="A0A0A7GFL8"/>
<dbReference type="Proteomes" id="UP000030624">
    <property type="component" value="Chromosome"/>
</dbReference>
<evidence type="ECO:0000313" key="12">
    <source>
        <dbReference type="EMBL" id="AIY89737.1"/>
    </source>
</evidence>
<sequence length="269" mass="29891">MKSKIEWCPGCGNFGILKAFRRVIERLESEGVKRGRIVSVAGIGCHGRMPDYLDIPTFHTIHGRVLPLMTGIKLANPELLVSGFSGDGDALNEGMEHFIHAAKRNTDVALFLHNNQVFGLTTGQFTATTPRGKKTRTTPAGNPEWPINPALIALVSGATFIARGFAGNVSQLSDLMYDAIKHRGFAFVEILQPCITFNNTWDYYRENVYVAEPAESFDEALKLVSDGVATGLLFRTEKQTFEETLLNSLRVPKKSCERDMRSREFHSDP</sequence>
<evidence type="ECO:0000313" key="13">
    <source>
        <dbReference type="Proteomes" id="UP000030624"/>
    </source>
</evidence>
<keyword evidence="8" id="KW-0411">Iron-sulfur</keyword>
<organism evidence="12 13">
    <name type="scientific">Geoglobus acetivorans</name>
    <dbReference type="NCBI Taxonomy" id="565033"/>
    <lineage>
        <taxon>Archaea</taxon>
        <taxon>Methanobacteriati</taxon>
        <taxon>Methanobacteriota</taxon>
        <taxon>Archaeoglobi</taxon>
        <taxon>Archaeoglobales</taxon>
        <taxon>Archaeoglobaceae</taxon>
        <taxon>Geoglobus</taxon>
    </lineage>
</organism>
<keyword evidence="5" id="KW-0460">Magnesium</keyword>
<dbReference type="GeneID" id="24797285"/>
<dbReference type="CDD" id="cd03375">
    <property type="entry name" value="TPP_OGFOR"/>
    <property type="match status" value="1"/>
</dbReference>
<dbReference type="Pfam" id="PF02775">
    <property type="entry name" value="TPP_enzyme_C"/>
    <property type="match status" value="1"/>
</dbReference>
<name>A0A0A7GFL8_GEOAI</name>
<evidence type="ECO:0000256" key="8">
    <source>
        <dbReference type="ARBA" id="ARBA00023014"/>
    </source>
</evidence>
<dbReference type="EMBL" id="CP009552">
    <property type="protein sequence ID" value="AIY89737.1"/>
    <property type="molecule type" value="Genomic_DNA"/>
</dbReference>
<feature type="domain" description="Pyruvate ferredoxin oxidoreductase beta subunit C-terminal" evidence="11">
    <location>
        <begin position="194"/>
        <end position="245"/>
    </location>
</feature>
<dbReference type="RefSeq" id="WP_084063751.1">
    <property type="nucleotide sequence ID" value="NZ_CP009552.1"/>
</dbReference>
<dbReference type="SUPFAM" id="SSF52518">
    <property type="entry name" value="Thiamin diphosphate-binding fold (THDP-binding)"/>
    <property type="match status" value="1"/>
</dbReference>
<evidence type="ECO:0000256" key="3">
    <source>
        <dbReference type="ARBA" id="ARBA00001966"/>
    </source>
</evidence>
<dbReference type="InterPro" id="IPR032686">
    <property type="entry name" value="PFO_beta_C"/>
</dbReference>
<dbReference type="PANTHER" id="PTHR48084:SF4">
    <property type="entry name" value="2-OXOGLUTARATE OXIDOREDUCTASE SUBUNIT KORB"/>
    <property type="match status" value="1"/>
</dbReference>